<evidence type="ECO:0000313" key="2">
    <source>
        <dbReference type="Proteomes" id="UP000672934"/>
    </source>
</evidence>
<evidence type="ECO:0000313" key="1">
    <source>
        <dbReference type="EMBL" id="CAG2140313.1"/>
    </source>
</evidence>
<dbReference type="AlphaFoldDB" id="A0A916IT73"/>
<dbReference type="RefSeq" id="WP_211947262.1">
    <property type="nucleotide sequence ID" value="NZ_CAJPUY010000007.1"/>
</dbReference>
<proteinExistence type="predicted"/>
<name>A0A916IT73_9BURK</name>
<accession>A0A916IT73</accession>
<organism evidence="1 2">
    <name type="scientific">Cupriavidus yeoncheonensis</name>
    <dbReference type="NCBI Taxonomy" id="1462994"/>
    <lineage>
        <taxon>Bacteria</taxon>
        <taxon>Pseudomonadati</taxon>
        <taxon>Pseudomonadota</taxon>
        <taxon>Betaproteobacteria</taxon>
        <taxon>Burkholderiales</taxon>
        <taxon>Burkholderiaceae</taxon>
        <taxon>Cupriavidus</taxon>
    </lineage>
</organism>
<protein>
    <submittedName>
        <fullName evidence="1">Uncharacterized protein</fullName>
    </submittedName>
</protein>
<dbReference type="EMBL" id="CAJPUY010000007">
    <property type="protein sequence ID" value="CAG2140313.1"/>
    <property type="molecule type" value="Genomic_DNA"/>
</dbReference>
<keyword evidence="2" id="KW-1185">Reference proteome</keyword>
<reference evidence="1" key="1">
    <citation type="submission" date="2021-03" db="EMBL/GenBank/DDBJ databases">
        <authorList>
            <person name="Peeters C."/>
        </authorList>
    </citation>
    <scope>NUCLEOTIDE SEQUENCE</scope>
    <source>
        <strain evidence="1">LMG 31506</strain>
    </source>
</reference>
<sequence length="87" mass="9545">MQAFSIDQSIATQTAATEAAREHMRRMERLTGNQFADVLEASVIDNTMDAGFAIVHNIRLHHGQGQRAIAISTCHDDEGDCYVLTGL</sequence>
<dbReference type="Proteomes" id="UP000672934">
    <property type="component" value="Unassembled WGS sequence"/>
</dbReference>
<comment type="caution">
    <text evidence="1">The sequence shown here is derived from an EMBL/GenBank/DDBJ whole genome shotgun (WGS) entry which is preliminary data.</text>
</comment>
<gene>
    <name evidence="1" type="ORF">LMG31506_02290</name>
</gene>